<protein>
    <submittedName>
        <fullName evidence="2">Uncharacterized protein</fullName>
    </submittedName>
</protein>
<feature type="compositionally biased region" description="Low complexity" evidence="1">
    <location>
        <begin position="89"/>
        <end position="105"/>
    </location>
</feature>
<evidence type="ECO:0000256" key="1">
    <source>
        <dbReference type="SAM" id="MobiDB-lite"/>
    </source>
</evidence>
<organism evidence="2 3">
    <name type="scientific">Setaria viridis</name>
    <name type="common">Green bristlegrass</name>
    <name type="synonym">Setaria italica subsp. viridis</name>
    <dbReference type="NCBI Taxonomy" id="4556"/>
    <lineage>
        <taxon>Eukaryota</taxon>
        <taxon>Viridiplantae</taxon>
        <taxon>Streptophyta</taxon>
        <taxon>Embryophyta</taxon>
        <taxon>Tracheophyta</taxon>
        <taxon>Spermatophyta</taxon>
        <taxon>Magnoliopsida</taxon>
        <taxon>Liliopsida</taxon>
        <taxon>Poales</taxon>
        <taxon>Poaceae</taxon>
        <taxon>PACMAD clade</taxon>
        <taxon>Panicoideae</taxon>
        <taxon>Panicodae</taxon>
        <taxon>Paniceae</taxon>
        <taxon>Cenchrinae</taxon>
        <taxon>Setaria</taxon>
    </lineage>
</organism>
<accession>A0A4U6WCR5</accession>
<feature type="region of interest" description="Disordered" evidence="1">
    <location>
        <begin position="85"/>
        <end position="146"/>
    </location>
</feature>
<proteinExistence type="predicted"/>
<dbReference type="EMBL" id="CM016553">
    <property type="protein sequence ID" value="TKW35597.1"/>
    <property type="molecule type" value="Genomic_DNA"/>
</dbReference>
<sequence>MHHECRCLMSRAAGNGTSKGAGPTWQSRYRGMASSLSTTAPPLNRSPNQPPVPVAPLSSLPTAPSRGYLLRASYLLLTGGRSPLLPGVAAQRASSSPMAAAAPSSLVRQPDGLIPARGLGAVSSSSRQPPPGAEARRSVLPSSSRRGAQRGVLLLQAWRPPPVPPPFSRMADFW</sequence>
<reference evidence="2" key="1">
    <citation type="submission" date="2019-03" db="EMBL/GenBank/DDBJ databases">
        <title>WGS assembly of Setaria viridis.</title>
        <authorList>
            <person name="Huang P."/>
            <person name="Jenkins J."/>
            <person name="Grimwood J."/>
            <person name="Barry K."/>
            <person name="Healey A."/>
            <person name="Mamidi S."/>
            <person name="Sreedasyam A."/>
            <person name="Shu S."/>
            <person name="Feldman M."/>
            <person name="Wu J."/>
            <person name="Yu Y."/>
            <person name="Chen C."/>
            <person name="Johnson J."/>
            <person name="Rokhsar D."/>
            <person name="Baxter I."/>
            <person name="Schmutz J."/>
            <person name="Brutnell T."/>
            <person name="Kellogg E."/>
        </authorList>
    </citation>
    <scope>NUCLEOTIDE SEQUENCE [LARGE SCALE GENOMIC DNA]</scope>
</reference>
<dbReference type="AlphaFoldDB" id="A0A4U6WCR5"/>
<gene>
    <name evidence="2" type="ORF">SEVIR_2G384700v2</name>
</gene>
<keyword evidence="3" id="KW-1185">Reference proteome</keyword>
<evidence type="ECO:0000313" key="3">
    <source>
        <dbReference type="Proteomes" id="UP000298652"/>
    </source>
</evidence>
<feature type="region of interest" description="Disordered" evidence="1">
    <location>
        <begin position="10"/>
        <end position="63"/>
    </location>
</feature>
<name>A0A4U6WCR5_SETVI</name>
<dbReference type="Proteomes" id="UP000298652">
    <property type="component" value="Chromosome 2"/>
</dbReference>
<feature type="compositionally biased region" description="Polar residues" evidence="1">
    <location>
        <begin position="34"/>
        <end position="47"/>
    </location>
</feature>
<evidence type="ECO:0000313" key="2">
    <source>
        <dbReference type="EMBL" id="TKW35597.1"/>
    </source>
</evidence>
<dbReference type="Gramene" id="TKW35597">
    <property type="protein sequence ID" value="TKW35597"/>
    <property type="gene ID" value="SEVIR_2G384700v2"/>
</dbReference>